<dbReference type="Proteomes" id="UP001620626">
    <property type="component" value="Unassembled WGS sequence"/>
</dbReference>
<sequence length="282" mass="30884">MEDKFKEDLLQYLVSAGKTESASFRLNDQIDALSADHSALKQLFLSLESVIEPFKTQSEVIGLIGTELGWRPVIKLLHALLISGSATADVQLKERALKVLTELIPMSTSSAIGPHLEQMIELALAPIDGGAEGGKAEGQSGDIKAHFEHLTLEQLHEKCPSAELRLSALRALDAIFDKANMALSQSPGKFELMSGVDQFFPRLQHVLLAMLADDRAGEEARNLSNKCMSLVIANHNDPNAIFLVLSDMSADPELMLKDDPLLDDLIEKCWARDNKLQGRSSD</sequence>
<dbReference type="AlphaFoldDB" id="A0ABD2J536"/>
<reference evidence="1 2" key="1">
    <citation type="submission" date="2024-10" db="EMBL/GenBank/DDBJ databases">
        <authorList>
            <person name="Kim D."/>
        </authorList>
    </citation>
    <scope>NUCLEOTIDE SEQUENCE [LARGE SCALE GENOMIC DNA]</scope>
    <source>
        <strain evidence="1">BH-2024</strain>
    </source>
</reference>
<dbReference type="SUPFAM" id="SSF48371">
    <property type="entry name" value="ARM repeat"/>
    <property type="match status" value="1"/>
</dbReference>
<comment type="caution">
    <text evidence="1">The sequence shown here is derived from an EMBL/GenBank/DDBJ whole genome shotgun (WGS) entry which is preliminary data.</text>
</comment>
<gene>
    <name evidence="1" type="ORF">niasHT_039014</name>
</gene>
<keyword evidence="2" id="KW-1185">Reference proteome</keyword>
<accession>A0ABD2J536</accession>
<evidence type="ECO:0000313" key="1">
    <source>
        <dbReference type="EMBL" id="KAL3085850.1"/>
    </source>
</evidence>
<protein>
    <submittedName>
        <fullName evidence="1">Uncharacterized protein</fullName>
    </submittedName>
</protein>
<proteinExistence type="predicted"/>
<evidence type="ECO:0000313" key="2">
    <source>
        <dbReference type="Proteomes" id="UP001620626"/>
    </source>
</evidence>
<dbReference type="InterPro" id="IPR016024">
    <property type="entry name" value="ARM-type_fold"/>
</dbReference>
<name>A0ABD2J536_9BILA</name>
<dbReference type="EMBL" id="JBICBT010001053">
    <property type="protein sequence ID" value="KAL3085850.1"/>
    <property type="molecule type" value="Genomic_DNA"/>
</dbReference>
<organism evidence="1 2">
    <name type="scientific">Heterodera trifolii</name>
    <dbReference type="NCBI Taxonomy" id="157864"/>
    <lineage>
        <taxon>Eukaryota</taxon>
        <taxon>Metazoa</taxon>
        <taxon>Ecdysozoa</taxon>
        <taxon>Nematoda</taxon>
        <taxon>Chromadorea</taxon>
        <taxon>Rhabditida</taxon>
        <taxon>Tylenchina</taxon>
        <taxon>Tylenchomorpha</taxon>
        <taxon>Tylenchoidea</taxon>
        <taxon>Heteroderidae</taxon>
        <taxon>Heteroderinae</taxon>
        <taxon>Heterodera</taxon>
    </lineage>
</organism>